<protein>
    <recommendedName>
        <fullName evidence="3 9">4-diphosphocytidyl-2-C-methyl-D-erythritol kinase</fullName>
        <shortName evidence="9">CMK</shortName>
        <ecNumber evidence="2 9">2.7.1.148</ecNumber>
    </recommendedName>
    <alternativeName>
        <fullName evidence="8 9">4-(cytidine-5'-diphospho)-2-C-methyl-D-erythritol kinase</fullName>
    </alternativeName>
</protein>
<dbReference type="GO" id="GO:0016114">
    <property type="term" value="P:terpenoid biosynthetic process"/>
    <property type="evidence" value="ECO:0007669"/>
    <property type="project" value="UniProtKB-UniRule"/>
</dbReference>
<comment type="catalytic activity">
    <reaction evidence="9">
        <text>4-CDP-2-C-methyl-D-erythritol + ATP = 4-CDP-2-C-methyl-D-erythritol 2-phosphate + ADP + H(+)</text>
        <dbReference type="Rhea" id="RHEA:18437"/>
        <dbReference type="ChEBI" id="CHEBI:15378"/>
        <dbReference type="ChEBI" id="CHEBI:30616"/>
        <dbReference type="ChEBI" id="CHEBI:57823"/>
        <dbReference type="ChEBI" id="CHEBI:57919"/>
        <dbReference type="ChEBI" id="CHEBI:456216"/>
        <dbReference type="EC" id="2.7.1.148"/>
    </reaction>
</comment>
<evidence type="ECO:0000256" key="1">
    <source>
        <dbReference type="ARBA" id="ARBA00009684"/>
    </source>
</evidence>
<dbReference type="InterPro" id="IPR004424">
    <property type="entry name" value="IspE"/>
</dbReference>
<dbReference type="PATRIC" id="fig|1217799.6.peg.176"/>
<keyword evidence="6 9" id="KW-0418">Kinase</keyword>
<comment type="similarity">
    <text evidence="1 9">Belongs to the GHMP kinase family. IspE subfamily.</text>
</comment>
<evidence type="ECO:0000256" key="8">
    <source>
        <dbReference type="ARBA" id="ARBA00032554"/>
    </source>
</evidence>
<evidence type="ECO:0000256" key="5">
    <source>
        <dbReference type="ARBA" id="ARBA00022741"/>
    </source>
</evidence>
<dbReference type="EMBL" id="LFDV01000001">
    <property type="protein sequence ID" value="KTB49259.1"/>
    <property type="molecule type" value="Genomic_DNA"/>
</dbReference>
<evidence type="ECO:0000256" key="6">
    <source>
        <dbReference type="ARBA" id="ARBA00022777"/>
    </source>
</evidence>
<dbReference type="GO" id="GO:0005524">
    <property type="term" value="F:ATP binding"/>
    <property type="evidence" value="ECO:0007669"/>
    <property type="project" value="UniProtKB-UniRule"/>
</dbReference>
<dbReference type="Gene3D" id="3.30.70.890">
    <property type="entry name" value="GHMP kinase, C-terminal domain"/>
    <property type="match status" value="1"/>
</dbReference>
<dbReference type="PIRSF" id="PIRSF010376">
    <property type="entry name" value="IspE"/>
    <property type="match status" value="1"/>
</dbReference>
<dbReference type="Pfam" id="PF00288">
    <property type="entry name" value="GHMP_kinases_N"/>
    <property type="match status" value="1"/>
</dbReference>
<dbReference type="SUPFAM" id="SSF55060">
    <property type="entry name" value="GHMP Kinase, C-terminal domain"/>
    <property type="match status" value="1"/>
</dbReference>
<dbReference type="HAMAP" id="MF_00061">
    <property type="entry name" value="IspE"/>
    <property type="match status" value="1"/>
</dbReference>
<feature type="active site" evidence="9">
    <location>
        <position position="132"/>
    </location>
</feature>
<dbReference type="InterPro" id="IPR006204">
    <property type="entry name" value="GHMP_kinase_N_dom"/>
</dbReference>
<evidence type="ECO:0000256" key="4">
    <source>
        <dbReference type="ARBA" id="ARBA00022679"/>
    </source>
</evidence>
<dbReference type="Gene3D" id="3.30.230.10">
    <property type="match status" value="1"/>
</dbReference>
<keyword evidence="7 9" id="KW-0067">ATP-binding</keyword>
<gene>
    <name evidence="9" type="primary">ispE</name>
    <name evidence="12" type="ORF">DEALK_01710</name>
</gene>
<dbReference type="InterPro" id="IPR013750">
    <property type="entry name" value="GHMP_kinase_C_dom"/>
</dbReference>
<evidence type="ECO:0000256" key="9">
    <source>
        <dbReference type="HAMAP-Rule" id="MF_00061"/>
    </source>
</evidence>
<dbReference type="STRING" id="1217799.DEALK_01710"/>
<dbReference type="Pfam" id="PF08544">
    <property type="entry name" value="GHMP_kinases_C"/>
    <property type="match status" value="1"/>
</dbReference>
<evidence type="ECO:0000259" key="11">
    <source>
        <dbReference type="Pfam" id="PF08544"/>
    </source>
</evidence>
<dbReference type="Proteomes" id="UP000053947">
    <property type="component" value="Unassembled WGS sequence"/>
</dbReference>
<comment type="caution">
    <text evidence="12">The sequence shown here is derived from an EMBL/GenBank/DDBJ whole genome shotgun (WGS) entry which is preliminary data.</text>
</comment>
<dbReference type="UniPathway" id="UPA00056">
    <property type="reaction ID" value="UER00094"/>
</dbReference>
<dbReference type="AlphaFoldDB" id="A0A0W0GL15"/>
<keyword evidence="13" id="KW-1185">Reference proteome</keyword>
<feature type="active site" evidence="9">
    <location>
        <position position="9"/>
    </location>
</feature>
<organism evidence="12 13">
    <name type="scientific">Dehalogenimonas alkenigignens</name>
    <dbReference type="NCBI Taxonomy" id="1217799"/>
    <lineage>
        <taxon>Bacteria</taxon>
        <taxon>Bacillati</taxon>
        <taxon>Chloroflexota</taxon>
        <taxon>Dehalococcoidia</taxon>
        <taxon>Dehalococcoidales</taxon>
        <taxon>Dehalococcoidaceae</taxon>
        <taxon>Dehalogenimonas</taxon>
    </lineage>
</organism>
<keyword evidence="4 9" id="KW-0808">Transferase</keyword>
<name>A0A0W0GL15_9CHLR</name>
<dbReference type="PANTHER" id="PTHR43527">
    <property type="entry name" value="4-DIPHOSPHOCYTIDYL-2-C-METHYL-D-ERYTHRITOL KINASE, CHLOROPLASTIC"/>
    <property type="match status" value="1"/>
</dbReference>
<proteinExistence type="inferred from homology"/>
<comment type="pathway">
    <text evidence="9">Isoprenoid biosynthesis; isopentenyl diphosphate biosynthesis via DXP pathway; isopentenyl diphosphate from 1-deoxy-D-xylulose 5-phosphate: step 3/6.</text>
</comment>
<dbReference type="PANTHER" id="PTHR43527:SF2">
    <property type="entry name" value="4-DIPHOSPHOCYTIDYL-2-C-METHYL-D-ERYTHRITOL KINASE, CHLOROPLASTIC"/>
    <property type="match status" value="1"/>
</dbReference>
<evidence type="ECO:0000256" key="2">
    <source>
        <dbReference type="ARBA" id="ARBA00012052"/>
    </source>
</evidence>
<dbReference type="OrthoDB" id="9809438at2"/>
<dbReference type="SUPFAM" id="SSF54211">
    <property type="entry name" value="Ribosomal protein S5 domain 2-like"/>
    <property type="match status" value="1"/>
</dbReference>
<evidence type="ECO:0000256" key="7">
    <source>
        <dbReference type="ARBA" id="ARBA00022840"/>
    </source>
</evidence>
<dbReference type="InterPro" id="IPR014721">
    <property type="entry name" value="Ribsml_uS5_D2-typ_fold_subgr"/>
</dbReference>
<comment type="function">
    <text evidence="9">Catalyzes the phosphorylation of the position 2 hydroxy group of 4-diphosphocytidyl-2C-methyl-D-erythritol.</text>
</comment>
<feature type="domain" description="GHMP kinase N-terminal" evidence="10">
    <location>
        <begin position="63"/>
        <end position="140"/>
    </location>
</feature>
<dbReference type="NCBIfam" id="TIGR00154">
    <property type="entry name" value="ispE"/>
    <property type="match status" value="1"/>
</dbReference>
<feature type="binding site" evidence="9">
    <location>
        <begin position="90"/>
        <end position="100"/>
    </location>
    <ligand>
        <name>ATP</name>
        <dbReference type="ChEBI" id="CHEBI:30616"/>
    </ligand>
</feature>
<dbReference type="EC" id="2.7.1.148" evidence="2 9"/>
<evidence type="ECO:0000313" key="13">
    <source>
        <dbReference type="Proteomes" id="UP000053947"/>
    </source>
</evidence>
<dbReference type="InterPro" id="IPR036554">
    <property type="entry name" value="GHMP_kinase_C_sf"/>
</dbReference>
<evidence type="ECO:0000313" key="12">
    <source>
        <dbReference type="EMBL" id="KTB49259.1"/>
    </source>
</evidence>
<accession>A0A0W0GL15</accession>
<dbReference type="InterPro" id="IPR020568">
    <property type="entry name" value="Ribosomal_Su5_D2-typ_SF"/>
</dbReference>
<keyword evidence="9" id="KW-0414">Isoprene biosynthesis</keyword>
<feature type="domain" description="GHMP kinase C-terminal" evidence="11">
    <location>
        <begin position="208"/>
        <end position="272"/>
    </location>
</feature>
<reference evidence="12 13" key="1">
    <citation type="submission" date="2015-06" db="EMBL/GenBank/DDBJ databases">
        <title>Genome sequence of the organohalide-respiring Dehalogenimonas alkenigignens type strain (IP3-3T).</title>
        <authorList>
            <person name="Key T.A."/>
            <person name="Richmond D.P."/>
            <person name="Bowman K.S."/>
            <person name="Cho Y.-J."/>
            <person name="Chun J."/>
            <person name="da Costa M.S."/>
            <person name="Rainey F.A."/>
            <person name="Moe W.M."/>
        </authorList>
    </citation>
    <scope>NUCLEOTIDE SEQUENCE [LARGE SCALE GENOMIC DNA]</scope>
    <source>
        <strain evidence="12 13">IP3-3</strain>
    </source>
</reference>
<dbReference type="GO" id="GO:0050515">
    <property type="term" value="F:4-(cytidine 5'-diphospho)-2-C-methyl-D-erythritol kinase activity"/>
    <property type="evidence" value="ECO:0007669"/>
    <property type="project" value="UniProtKB-UniRule"/>
</dbReference>
<sequence length="285" mass="31071">MLKLLAPAKINLCLEVTGRRSDGYHEIKSIIQAIDLADELVFEPADTLSISADAPGWRAERSLVSKAARMLQERTGTSFGARVRLTKRIPLVSGLGGDSSDGAAALKGFNRLWHLGLSEAELMEIGAALGSDVPFFFCGGTALAEGRGELLAPLRPYPGSWVVILMPPLRVEGGKTARLYASLRPEDFSDGSLTEEFARLLMEGSAVPPEMFHNTFERAAFELWPDFGRYRWRFIEAGATRVFLSGAGPSLFSLHADYSEAERIAANLEEQGLKSFLARTAGHLE</sequence>
<evidence type="ECO:0000259" key="10">
    <source>
        <dbReference type="Pfam" id="PF00288"/>
    </source>
</evidence>
<dbReference type="RefSeq" id="WP_058437804.1">
    <property type="nucleotide sequence ID" value="NZ_KQ758903.1"/>
</dbReference>
<evidence type="ECO:0000256" key="3">
    <source>
        <dbReference type="ARBA" id="ARBA00017473"/>
    </source>
</evidence>
<dbReference type="GO" id="GO:0019288">
    <property type="term" value="P:isopentenyl diphosphate biosynthetic process, methylerythritol 4-phosphate pathway"/>
    <property type="evidence" value="ECO:0007669"/>
    <property type="project" value="UniProtKB-UniRule"/>
</dbReference>
<keyword evidence="5 9" id="KW-0547">Nucleotide-binding</keyword>